<protein>
    <recommendedName>
        <fullName evidence="4">Excreted virulence factor EspC (Type VII ESX diderm)</fullName>
    </recommendedName>
</protein>
<organism evidence="2 3">
    <name type="scientific">Actinomycetospora flava</name>
    <dbReference type="NCBI Taxonomy" id="3129232"/>
    <lineage>
        <taxon>Bacteria</taxon>
        <taxon>Bacillati</taxon>
        <taxon>Actinomycetota</taxon>
        <taxon>Actinomycetes</taxon>
        <taxon>Pseudonocardiales</taxon>
        <taxon>Pseudonocardiaceae</taxon>
        <taxon>Actinomycetospora</taxon>
    </lineage>
</organism>
<sequence length="102" mass="10797">MTDPVPGPRLQAELDALRRDVGTWHEASQSLAEPTAAFSYLGESAGLPAAYAEIQQRIPELLGQAQEAMGAMGDTLVSAADTYQREDGEAAARLDPQGRGGR</sequence>
<proteinExistence type="predicted"/>
<name>A0ABU8M502_9PSEU</name>
<feature type="region of interest" description="Disordered" evidence="1">
    <location>
        <begin position="79"/>
        <end position="102"/>
    </location>
</feature>
<evidence type="ECO:0000313" key="2">
    <source>
        <dbReference type="EMBL" id="MEJ2862414.1"/>
    </source>
</evidence>
<keyword evidence="3" id="KW-1185">Reference proteome</keyword>
<evidence type="ECO:0008006" key="4">
    <source>
        <dbReference type="Google" id="ProtNLM"/>
    </source>
</evidence>
<dbReference type="RefSeq" id="WP_337703788.1">
    <property type="nucleotide sequence ID" value="NZ_JBBEGM010000005.1"/>
</dbReference>
<comment type="caution">
    <text evidence="2">The sequence shown here is derived from an EMBL/GenBank/DDBJ whole genome shotgun (WGS) entry which is preliminary data.</text>
</comment>
<evidence type="ECO:0000313" key="3">
    <source>
        <dbReference type="Proteomes" id="UP001369736"/>
    </source>
</evidence>
<gene>
    <name evidence="2" type="ORF">WCD58_14680</name>
</gene>
<feature type="compositionally biased region" description="Basic and acidic residues" evidence="1">
    <location>
        <begin position="83"/>
        <end position="92"/>
    </location>
</feature>
<accession>A0ABU8M502</accession>
<evidence type="ECO:0000256" key="1">
    <source>
        <dbReference type="SAM" id="MobiDB-lite"/>
    </source>
</evidence>
<dbReference type="Proteomes" id="UP001369736">
    <property type="component" value="Unassembled WGS sequence"/>
</dbReference>
<dbReference type="EMBL" id="JBBEGM010000005">
    <property type="protein sequence ID" value="MEJ2862414.1"/>
    <property type="molecule type" value="Genomic_DNA"/>
</dbReference>
<reference evidence="2 3" key="1">
    <citation type="submission" date="2024-03" db="EMBL/GenBank/DDBJ databases">
        <title>Actinomycetospora sp. OC33-EN07, a novel actinomycete isolated from wild orchid (Aerides multiflora).</title>
        <authorList>
            <person name="Suriyachadkun C."/>
        </authorList>
    </citation>
    <scope>NUCLEOTIDE SEQUENCE [LARGE SCALE GENOMIC DNA]</scope>
    <source>
        <strain evidence="2 3">OC33-EN07</strain>
    </source>
</reference>